<evidence type="ECO:0000256" key="4">
    <source>
        <dbReference type="ARBA" id="ARBA00023015"/>
    </source>
</evidence>
<dbReference type="PANTHER" id="PTHR47172:SF24">
    <property type="entry name" value="GATA ZINC FINGER DOMAIN-CONTAINING PROTEIN 14-RELATED"/>
    <property type="match status" value="1"/>
</dbReference>
<dbReference type="AlphaFoldDB" id="A0A168NBR5"/>
<feature type="region of interest" description="Disordered" evidence="7">
    <location>
        <begin position="192"/>
        <end position="225"/>
    </location>
</feature>
<name>A0A168NBR5_ABSGL</name>
<dbReference type="OrthoDB" id="2162994at2759"/>
<dbReference type="STRING" id="4829.A0A168NBR5"/>
<dbReference type="PROSITE" id="PS50114">
    <property type="entry name" value="GATA_ZN_FINGER_2"/>
    <property type="match status" value="1"/>
</dbReference>
<keyword evidence="3" id="KW-0862">Zinc</keyword>
<dbReference type="GO" id="GO:0008270">
    <property type="term" value="F:zinc ion binding"/>
    <property type="evidence" value="ECO:0007669"/>
    <property type="project" value="UniProtKB-KW"/>
</dbReference>
<evidence type="ECO:0000256" key="6">
    <source>
        <dbReference type="PROSITE-ProRule" id="PRU00094"/>
    </source>
</evidence>
<feature type="region of interest" description="Disordered" evidence="7">
    <location>
        <begin position="313"/>
        <end position="342"/>
    </location>
</feature>
<evidence type="ECO:0000256" key="5">
    <source>
        <dbReference type="ARBA" id="ARBA00023163"/>
    </source>
</evidence>
<dbReference type="Pfam" id="PF00320">
    <property type="entry name" value="GATA"/>
    <property type="match status" value="1"/>
</dbReference>
<sequence>MGYCETRSVDVSKAENFGWSGYKVTNKEKCRLRSFASIAKNINPCQFEDENVKYTKTWDVVDVVMYIVTECIVLAFFHTQEPYFNSEDVDLVLDVLKAHQPSSTSPNINCSSCDSQRVLQMYDQSTKRRLFSWPPSNLYYNPNGGHSMQLFPESTTPIPISSSPAQQEHFNKVSKSGTAACMQHTHTQSICIHPPSSLRNKSSPPTAVSPSSSPTSPPSPSTSPSCQVERVVISYGCILFYSYQINSTSQSSTPSATNRNDPADPATSTTYNHTSTESSSKPSFATNTQHFMSTSLSPMASHLRTSHYHQLPHPHQHMYQSPLPHPHSHSSPTSSHQPLKRCVRCGTNNSPEWRRGPTGHKTLCNACGLRYSRLMSKQQSGTKLGFRRNS</sequence>
<dbReference type="EMBL" id="LT553165">
    <property type="protein sequence ID" value="SAM00226.1"/>
    <property type="molecule type" value="Genomic_DNA"/>
</dbReference>
<keyword evidence="10" id="KW-1185">Reference proteome</keyword>
<feature type="region of interest" description="Disordered" evidence="7">
    <location>
        <begin position="249"/>
        <end position="286"/>
    </location>
</feature>
<evidence type="ECO:0000256" key="1">
    <source>
        <dbReference type="ARBA" id="ARBA00022723"/>
    </source>
</evidence>
<dbReference type="GO" id="GO:0043565">
    <property type="term" value="F:sequence-specific DNA binding"/>
    <property type="evidence" value="ECO:0007669"/>
    <property type="project" value="InterPro"/>
</dbReference>
<dbReference type="CDD" id="cd00202">
    <property type="entry name" value="ZnF_GATA"/>
    <property type="match status" value="1"/>
</dbReference>
<dbReference type="Proteomes" id="UP000078561">
    <property type="component" value="Unassembled WGS sequence"/>
</dbReference>
<gene>
    <name evidence="9" type="primary">ABSGL_05903.1 scaffold 7570</name>
</gene>
<keyword evidence="1" id="KW-0479">Metal-binding</keyword>
<dbReference type="GO" id="GO:0006355">
    <property type="term" value="P:regulation of DNA-templated transcription"/>
    <property type="evidence" value="ECO:0007669"/>
    <property type="project" value="InterPro"/>
</dbReference>
<dbReference type="Gene3D" id="3.30.50.10">
    <property type="entry name" value="Erythroid Transcription Factor GATA-1, subunit A"/>
    <property type="match status" value="1"/>
</dbReference>
<organism evidence="9">
    <name type="scientific">Absidia glauca</name>
    <name type="common">Pin mould</name>
    <dbReference type="NCBI Taxonomy" id="4829"/>
    <lineage>
        <taxon>Eukaryota</taxon>
        <taxon>Fungi</taxon>
        <taxon>Fungi incertae sedis</taxon>
        <taxon>Mucoromycota</taxon>
        <taxon>Mucoromycotina</taxon>
        <taxon>Mucoromycetes</taxon>
        <taxon>Mucorales</taxon>
        <taxon>Cunninghamellaceae</taxon>
        <taxon>Absidia</taxon>
    </lineage>
</organism>
<evidence type="ECO:0000256" key="2">
    <source>
        <dbReference type="ARBA" id="ARBA00022771"/>
    </source>
</evidence>
<evidence type="ECO:0000259" key="8">
    <source>
        <dbReference type="PROSITE" id="PS50114"/>
    </source>
</evidence>
<dbReference type="SMART" id="SM00401">
    <property type="entry name" value="ZnF_GATA"/>
    <property type="match status" value="1"/>
</dbReference>
<dbReference type="SUPFAM" id="SSF57716">
    <property type="entry name" value="Glucocorticoid receptor-like (DNA-binding domain)"/>
    <property type="match status" value="1"/>
</dbReference>
<reference evidence="9" key="1">
    <citation type="submission" date="2016-04" db="EMBL/GenBank/DDBJ databases">
        <authorList>
            <person name="Evans L.H."/>
            <person name="Alamgir A."/>
            <person name="Owens N."/>
            <person name="Weber N.D."/>
            <person name="Virtaneva K."/>
            <person name="Barbian K."/>
            <person name="Babar A."/>
            <person name="Rosenke K."/>
        </authorList>
    </citation>
    <scope>NUCLEOTIDE SEQUENCE [LARGE SCALE GENOMIC DNA]</scope>
    <source>
        <strain evidence="9">CBS 101.48</strain>
    </source>
</reference>
<dbReference type="PANTHER" id="PTHR47172">
    <property type="entry name" value="OS01G0976800 PROTEIN"/>
    <property type="match status" value="1"/>
</dbReference>
<evidence type="ECO:0000313" key="9">
    <source>
        <dbReference type="EMBL" id="SAM00226.1"/>
    </source>
</evidence>
<evidence type="ECO:0000256" key="7">
    <source>
        <dbReference type="SAM" id="MobiDB-lite"/>
    </source>
</evidence>
<keyword evidence="5" id="KW-0804">Transcription</keyword>
<evidence type="ECO:0000256" key="3">
    <source>
        <dbReference type="ARBA" id="ARBA00022833"/>
    </source>
</evidence>
<keyword evidence="2 6" id="KW-0863">Zinc-finger</keyword>
<evidence type="ECO:0000313" key="10">
    <source>
        <dbReference type="Proteomes" id="UP000078561"/>
    </source>
</evidence>
<dbReference type="InterPro" id="IPR000679">
    <property type="entry name" value="Znf_GATA"/>
</dbReference>
<proteinExistence type="predicted"/>
<feature type="compositionally biased region" description="Low complexity" evidence="7">
    <location>
        <begin position="202"/>
        <end position="214"/>
    </location>
</feature>
<accession>A0A168NBR5</accession>
<protein>
    <recommendedName>
        <fullName evidence="8">GATA-type domain-containing protein</fullName>
    </recommendedName>
</protein>
<dbReference type="InterPro" id="IPR013088">
    <property type="entry name" value="Znf_NHR/GATA"/>
</dbReference>
<dbReference type="InParanoid" id="A0A168NBR5"/>
<keyword evidence="4" id="KW-0805">Transcription regulation</keyword>
<feature type="domain" description="GATA-type" evidence="8">
    <location>
        <begin position="336"/>
        <end position="371"/>
    </location>
</feature>